<evidence type="ECO:0000256" key="3">
    <source>
        <dbReference type="ARBA" id="ARBA00022691"/>
    </source>
</evidence>
<organism evidence="5 6">
    <name type="scientific">Tetranychus urticae</name>
    <name type="common">Two-spotted spider mite</name>
    <dbReference type="NCBI Taxonomy" id="32264"/>
    <lineage>
        <taxon>Eukaryota</taxon>
        <taxon>Metazoa</taxon>
        <taxon>Ecdysozoa</taxon>
        <taxon>Arthropoda</taxon>
        <taxon>Chelicerata</taxon>
        <taxon>Arachnida</taxon>
        <taxon>Acari</taxon>
        <taxon>Acariformes</taxon>
        <taxon>Trombidiformes</taxon>
        <taxon>Prostigmata</taxon>
        <taxon>Eleutherengona</taxon>
        <taxon>Raphignathae</taxon>
        <taxon>Tetranychoidea</taxon>
        <taxon>Tetranychidae</taxon>
        <taxon>Tetranychus</taxon>
    </lineage>
</organism>
<comment type="similarity">
    <text evidence="4">Belongs to the methyltransferase superfamily. METTL23 family.</text>
</comment>
<proteinExistence type="inferred from homology"/>
<dbReference type="PANTHER" id="PTHR14614">
    <property type="entry name" value="HEPATOCELLULAR CARCINOMA-ASSOCIATED ANTIGEN"/>
    <property type="match status" value="1"/>
</dbReference>
<keyword evidence="3" id="KW-0949">S-adenosyl-L-methionine</keyword>
<dbReference type="InterPro" id="IPR029063">
    <property type="entry name" value="SAM-dependent_MTases_sf"/>
</dbReference>
<dbReference type="PANTHER" id="PTHR14614:SF164">
    <property type="entry name" value="HISTONE-ARGININE METHYLTRANSFERASE METTL23"/>
    <property type="match status" value="1"/>
</dbReference>
<dbReference type="HOGENOM" id="CLU_082022_1_1_1"/>
<evidence type="ECO:0000256" key="2">
    <source>
        <dbReference type="ARBA" id="ARBA00022679"/>
    </source>
</evidence>
<dbReference type="Pfam" id="PF10294">
    <property type="entry name" value="Methyltransf_16"/>
    <property type="match status" value="1"/>
</dbReference>
<keyword evidence="1" id="KW-0489">Methyltransferase</keyword>
<dbReference type="EMBL" id="CAEY01001130">
    <property type="status" value="NOT_ANNOTATED_CDS"/>
    <property type="molecule type" value="Genomic_DNA"/>
</dbReference>
<accession>T1JZY7</accession>
<dbReference type="SUPFAM" id="SSF53335">
    <property type="entry name" value="S-adenosyl-L-methionine-dependent methyltransferases"/>
    <property type="match status" value="1"/>
</dbReference>
<keyword evidence="6" id="KW-1185">Reference proteome</keyword>
<reference evidence="5" key="2">
    <citation type="submission" date="2015-06" db="UniProtKB">
        <authorList>
            <consortium name="EnsemblMetazoa"/>
        </authorList>
    </citation>
    <scope>IDENTIFICATION</scope>
</reference>
<name>T1JZY7_TETUR</name>
<dbReference type="AlphaFoldDB" id="T1JZY7"/>
<dbReference type="eggNOG" id="KOG2793">
    <property type="taxonomic scope" value="Eukaryota"/>
</dbReference>
<dbReference type="EnsemblMetazoa" id="tetur03g05740.1">
    <property type="protein sequence ID" value="tetur03g05740.1"/>
    <property type="gene ID" value="tetur03g05740"/>
</dbReference>
<reference evidence="6" key="1">
    <citation type="submission" date="2011-08" db="EMBL/GenBank/DDBJ databases">
        <authorList>
            <person name="Rombauts S."/>
        </authorList>
    </citation>
    <scope>NUCLEOTIDE SEQUENCE</scope>
    <source>
        <strain evidence="6">London</strain>
    </source>
</reference>
<keyword evidence="2" id="KW-0808">Transferase</keyword>
<evidence type="ECO:0000256" key="1">
    <source>
        <dbReference type="ARBA" id="ARBA00022603"/>
    </source>
</evidence>
<evidence type="ECO:0000313" key="5">
    <source>
        <dbReference type="EnsemblMetazoa" id="tetur03g05740.1"/>
    </source>
</evidence>
<dbReference type="GO" id="GO:0005634">
    <property type="term" value="C:nucleus"/>
    <property type="evidence" value="ECO:0007669"/>
    <property type="project" value="TreeGrafter"/>
</dbReference>
<evidence type="ECO:0000256" key="4">
    <source>
        <dbReference type="ARBA" id="ARBA00043988"/>
    </source>
</evidence>
<evidence type="ECO:0000313" key="6">
    <source>
        <dbReference type="Proteomes" id="UP000015104"/>
    </source>
</evidence>
<dbReference type="InterPro" id="IPR019410">
    <property type="entry name" value="Methyltransf_16"/>
</dbReference>
<dbReference type="Gene3D" id="3.40.50.150">
    <property type="entry name" value="Vaccinia Virus protein VP39"/>
    <property type="match status" value="1"/>
</dbReference>
<dbReference type="GO" id="GO:0032259">
    <property type="term" value="P:methylation"/>
    <property type="evidence" value="ECO:0007669"/>
    <property type="project" value="UniProtKB-KW"/>
</dbReference>
<sequence>MITWPAAPVLSQFIVNNKPLFTGKRVLELGSGTGLCGIVAALIGAKVILTDSHSVRAKSDLLDLNVRLNGIIIALDDTIEDPDPKSLHICPLTWGRFTGVFFMIPTVDVIIASDCFYDPEDFEDILMTLAYFMTRNPETVFYTTYHVRNSSWNIECALKRWNLICECLHVDYEDDEPECDASQGHRSRSTIIIYKITREQRTD</sequence>
<dbReference type="GO" id="GO:0005737">
    <property type="term" value="C:cytoplasm"/>
    <property type="evidence" value="ECO:0007669"/>
    <property type="project" value="TreeGrafter"/>
</dbReference>
<dbReference type="CDD" id="cd02440">
    <property type="entry name" value="AdoMet_MTases"/>
    <property type="match status" value="1"/>
</dbReference>
<protein>
    <recommendedName>
        <fullName evidence="7">Methyltransferase small domain-containing protein</fullName>
    </recommendedName>
</protein>
<dbReference type="STRING" id="32264.T1JZY7"/>
<evidence type="ECO:0008006" key="7">
    <source>
        <dbReference type="Google" id="ProtNLM"/>
    </source>
</evidence>
<dbReference type="Proteomes" id="UP000015104">
    <property type="component" value="Unassembled WGS sequence"/>
</dbReference>
<dbReference type="GO" id="GO:0008168">
    <property type="term" value="F:methyltransferase activity"/>
    <property type="evidence" value="ECO:0007669"/>
    <property type="project" value="UniProtKB-KW"/>
</dbReference>